<sequence length="551" mass="62214">MSRPTRKRTCTRRTRTGCQTCKTRRIKCDETPGSCNNCSSTGRTCDGYETARLPIVANKGQFYTPSIHIININFPGMSSDERRCINFFQTRTMPMLVSFFEWEVWRRLALQLSQAEPAVGHALVSLSAMHASSETNGMSRSRAFNHRTQHHRFAIEQYGRALSALRRRLTSQDPHVSVIALVCCVVFTYLEVLQGNNENACAHLTNGLQILSGEKGDAARAIVHDKLQDYHHADRSPALTPQMALLAAIAHLDIQIQVHRYVSRQRDANGVRGDNQQPLRFRTLDEAWRELDPISDNALGYLTIVQRALQEPTPDVFPILIAQRKLATQLEEHIAAFHELATTQLPHPTPKQTRCMNLIQMQHRIIRTHAYRALRLSEDVWAEFAPDLTEALIFGEATIASLEAEFGPRNLPTLVMDMVIILPLTWIALKCRDLPTRRRAVQLLRRWPHFEGPHHTSTFVALVEGAVELEEARRDPRTGIIPPEALVADVSVVQKEGAPPVLGYTLAHLGGPHLEVPFPNLVTDYEIDAGRGDLKYNKTIYNKNKNKIIEV</sequence>
<dbReference type="Pfam" id="PF11951">
    <property type="entry name" value="Fungal_trans_2"/>
    <property type="match status" value="1"/>
</dbReference>
<dbReference type="PROSITE" id="PS00463">
    <property type="entry name" value="ZN2_CY6_FUNGAL_1"/>
    <property type="match status" value="1"/>
</dbReference>
<dbReference type="InterPro" id="IPR052360">
    <property type="entry name" value="Transcr_Regulatory_Proteins"/>
</dbReference>
<reference evidence="8 9" key="1">
    <citation type="submission" date="2016-12" db="EMBL/GenBank/DDBJ databases">
        <title>The genomes of Aspergillus section Nigri reveals drivers in fungal speciation.</title>
        <authorList>
            <consortium name="DOE Joint Genome Institute"/>
            <person name="Vesth T.C."/>
            <person name="Nybo J."/>
            <person name="Theobald S."/>
            <person name="Brandl J."/>
            <person name="Frisvad J.C."/>
            <person name="Nielsen K.F."/>
            <person name="Lyhne E.K."/>
            <person name="Kogle M.E."/>
            <person name="Kuo A."/>
            <person name="Riley R."/>
            <person name="Clum A."/>
            <person name="Nolan M."/>
            <person name="Lipzen A."/>
            <person name="Salamov A."/>
            <person name="Henrissat B."/>
            <person name="Wiebenga A."/>
            <person name="De Vries R.P."/>
            <person name="Grigoriev I.V."/>
            <person name="Mortensen U.H."/>
            <person name="Andersen M.R."/>
            <person name="Baker S.E."/>
        </authorList>
    </citation>
    <scope>NUCLEOTIDE SEQUENCE [LARGE SCALE GENOMIC DNA]</scope>
    <source>
        <strain evidence="8 9">CBS 121591</strain>
    </source>
</reference>
<keyword evidence="2" id="KW-0862">Zinc</keyword>
<evidence type="ECO:0000259" key="7">
    <source>
        <dbReference type="PROSITE" id="PS50048"/>
    </source>
</evidence>
<protein>
    <recommendedName>
        <fullName evidence="7">Zn(2)-C6 fungal-type domain-containing protein</fullName>
    </recommendedName>
</protein>
<evidence type="ECO:0000256" key="6">
    <source>
        <dbReference type="ARBA" id="ARBA00023242"/>
    </source>
</evidence>
<evidence type="ECO:0000256" key="3">
    <source>
        <dbReference type="ARBA" id="ARBA00023015"/>
    </source>
</evidence>
<dbReference type="GO" id="GO:0008270">
    <property type="term" value="F:zinc ion binding"/>
    <property type="evidence" value="ECO:0007669"/>
    <property type="project" value="InterPro"/>
</dbReference>
<dbReference type="EMBL" id="KZ821787">
    <property type="protein sequence ID" value="PYH75538.1"/>
    <property type="molecule type" value="Genomic_DNA"/>
</dbReference>
<dbReference type="RefSeq" id="XP_025485738.1">
    <property type="nucleotide sequence ID" value="XM_025638863.1"/>
</dbReference>
<name>A0A319CJE0_9EURO</name>
<keyword evidence="9" id="KW-1185">Reference proteome</keyword>
<dbReference type="GO" id="GO:0003677">
    <property type="term" value="F:DNA binding"/>
    <property type="evidence" value="ECO:0007669"/>
    <property type="project" value="UniProtKB-KW"/>
</dbReference>
<dbReference type="GO" id="GO:0000981">
    <property type="term" value="F:DNA-binding transcription factor activity, RNA polymerase II-specific"/>
    <property type="evidence" value="ECO:0007669"/>
    <property type="project" value="InterPro"/>
</dbReference>
<keyword evidence="6" id="KW-0539">Nucleus</keyword>
<dbReference type="Gene3D" id="4.10.240.10">
    <property type="entry name" value="Zn(2)-C6 fungal-type DNA-binding domain"/>
    <property type="match status" value="1"/>
</dbReference>
<dbReference type="InterPro" id="IPR021858">
    <property type="entry name" value="Fun_TF"/>
</dbReference>
<gene>
    <name evidence="8" type="ORF">BO82DRAFT_396773</name>
</gene>
<dbReference type="GO" id="GO:0009893">
    <property type="term" value="P:positive regulation of metabolic process"/>
    <property type="evidence" value="ECO:0007669"/>
    <property type="project" value="UniProtKB-ARBA"/>
</dbReference>
<dbReference type="Proteomes" id="UP000248340">
    <property type="component" value="Unassembled WGS sequence"/>
</dbReference>
<dbReference type="InterPro" id="IPR036864">
    <property type="entry name" value="Zn2-C6_fun-type_DNA-bd_sf"/>
</dbReference>
<organism evidence="8 9">
    <name type="scientific">Aspergillus uvarum CBS 121591</name>
    <dbReference type="NCBI Taxonomy" id="1448315"/>
    <lineage>
        <taxon>Eukaryota</taxon>
        <taxon>Fungi</taxon>
        <taxon>Dikarya</taxon>
        <taxon>Ascomycota</taxon>
        <taxon>Pezizomycotina</taxon>
        <taxon>Eurotiomycetes</taxon>
        <taxon>Eurotiomycetidae</taxon>
        <taxon>Eurotiales</taxon>
        <taxon>Aspergillaceae</taxon>
        <taxon>Aspergillus</taxon>
        <taxon>Aspergillus subgen. Circumdati</taxon>
    </lineage>
</organism>
<dbReference type="SUPFAM" id="SSF57701">
    <property type="entry name" value="Zn2/Cys6 DNA-binding domain"/>
    <property type="match status" value="1"/>
</dbReference>
<evidence type="ECO:0000256" key="5">
    <source>
        <dbReference type="ARBA" id="ARBA00023163"/>
    </source>
</evidence>
<proteinExistence type="predicted"/>
<keyword evidence="1" id="KW-0479">Metal-binding</keyword>
<dbReference type="InterPro" id="IPR001138">
    <property type="entry name" value="Zn2Cys6_DnaBD"/>
</dbReference>
<evidence type="ECO:0000256" key="4">
    <source>
        <dbReference type="ARBA" id="ARBA00023125"/>
    </source>
</evidence>
<dbReference type="PANTHER" id="PTHR36206:SF12">
    <property type="entry name" value="ASPERCRYPTIN BIOSYNTHESIS CLUSTER-SPECIFIC TRANSCRIPTION REGULATOR ATNN-RELATED"/>
    <property type="match status" value="1"/>
</dbReference>
<feature type="domain" description="Zn(2)-C6 fungal-type" evidence="7">
    <location>
        <begin position="17"/>
        <end position="45"/>
    </location>
</feature>
<dbReference type="AlphaFoldDB" id="A0A319CJE0"/>
<accession>A0A319CJE0</accession>
<dbReference type="GeneID" id="37141605"/>
<dbReference type="PROSITE" id="PS50048">
    <property type="entry name" value="ZN2_CY6_FUNGAL_2"/>
    <property type="match status" value="1"/>
</dbReference>
<keyword evidence="4" id="KW-0238">DNA-binding</keyword>
<evidence type="ECO:0000256" key="1">
    <source>
        <dbReference type="ARBA" id="ARBA00022723"/>
    </source>
</evidence>
<dbReference type="VEuPathDB" id="FungiDB:BO82DRAFT_396773"/>
<dbReference type="PANTHER" id="PTHR36206">
    <property type="entry name" value="ASPERCRYPTIN BIOSYNTHESIS CLUSTER-SPECIFIC TRANSCRIPTION REGULATOR ATNN-RELATED"/>
    <property type="match status" value="1"/>
</dbReference>
<evidence type="ECO:0000313" key="8">
    <source>
        <dbReference type="EMBL" id="PYH75538.1"/>
    </source>
</evidence>
<dbReference type="OrthoDB" id="2593732at2759"/>
<keyword evidence="3" id="KW-0805">Transcription regulation</keyword>
<keyword evidence="5" id="KW-0804">Transcription</keyword>
<dbReference type="Pfam" id="PF00172">
    <property type="entry name" value="Zn_clus"/>
    <property type="match status" value="1"/>
</dbReference>
<dbReference type="SMART" id="SM00066">
    <property type="entry name" value="GAL4"/>
    <property type="match status" value="1"/>
</dbReference>
<evidence type="ECO:0000256" key="2">
    <source>
        <dbReference type="ARBA" id="ARBA00022833"/>
    </source>
</evidence>
<evidence type="ECO:0000313" key="9">
    <source>
        <dbReference type="Proteomes" id="UP000248340"/>
    </source>
</evidence>